<evidence type="ECO:0000313" key="3">
    <source>
        <dbReference type="Proteomes" id="UP000681967"/>
    </source>
</evidence>
<proteinExistence type="predicted"/>
<comment type="caution">
    <text evidence="2">The sequence shown here is derived from an EMBL/GenBank/DDBJ whole genome shotgun (WGS) entry which is preliminary data.</text>
</comment>
<feature type="region of interest" description="Disordered" evidence="1">
    <location>
        <begin position="1"/>
        <end position="27"/>
    </location>
</feature>
<gene>
    <name evidence="2" type="ORF">BYL167_LOCUS11491</name>
</gene>
<organism evidence="2 3">
    <name type="scientific">Rotaria magnacalcarata</name>
    <dbReference type="NCBI Taxonomy" id="392030"/>
    <lineage>
        <taxon>Eukaryota</taxon>
        <taxon>Metazoa</taxon>
        <taxon>Spiralia</taxon>
        <taxon>Gnathifera</taxon>
        <taxon>Rotifera</taxon>
        <taxon>Eurotatoria</taxon>
        <taxon>Bdelloidea</taxon>
        <taxon>Philodinida</taxon>
        <taxon>Philodinidae</taxon>
        <taxon>Rotaria</taxon>
    </lineage>
</organism>
<evidence type="ECO:0000313" key="2">
    <source>
        <dbReference type="EMBL" id="CAF3960065.1"/>
    </source>
</evidence>
<evidence type="ECO:0000256" key="1">
    <source>
        <dbReference type="SAM" id="MobiDB-lite"/>
    </source>
</evidence>
<sequence length="176" mass="20774">MDDNKCGTSSTNRDNNQTIATPAEDPGRILSANDDEEIRQFQTTFSDMIDHTCSNSYENIGEFQYNSQDTFRFLFRSIIPAREILQQDFEPESEKNLFNFEAEECLKYSFKVLDRRTNRLTIEHMPVYHKYGMRLLFRGPLQRELLTTNAIRNFFARETLRLGKAFNEPKSRKHIQ</sequence>
<dbReference type="AlphaFoldDB" id="A0A8S2MLU4"/>
<dbReference type="EMBL" id="CAJOBH010003640">
    <property type="protein sequence ID" value="CAF3960065.1"/>
    <property type="molecule type" value="Genomic_DNA"/>
</dbReference>
<dbReference type="Proteomes" id="UP000681967">
    <property type="component" value="Unassembled WGS sequence"/>
</dbReference>
<protein>
    <submittedName>
        <fullName evidence="2">Uncharacterized protein</fullName>
    </submittedName>
</protein>
<feature type="non-terminal residue" evidence="2">
    <location>
        <position position="176"/>
    </location>
</feature>
<feature type="compositionally biased region" description="Polar residues" evidence="1">
    <location>
        <begin position="1"/>
        <end position="20"/>
    </location>
</feature>
<accession>A0A8S2MLU4</accession>
<name>A0A8S2MLU4_9BILA</name>
<reference evidence="2" key="1">
    <citation type="submission" date="2021-02" db="EMBL/GenBank/DDBJ databases">
        <authorList>
            <person name="Nowell W R."/>
        </authorList>
    </citation>
    <scope>NUCLEOTIDE SEQUENCE</scope>
</reference>